<evidence type="ECO:0000313" key="1">
    <source>
        <dbReference type="EMBL" id="MPM63686.1"/>
    </source>
</evidence>
<reference evidence="1" key="1">
    <citation type="submission" date="2019-08" db="EMBL/GenBank/DDBJ databases">
        <authorList>
            <person name="Kucharzyk K."/>
            <person name="Murdoch R.W."/>
            <person name="Higgins S."/>
            <person name="Loffler F."/>
        </authorList>
    </citation>
    <scope>NUCLEOTIDE SEQUENCE</scope>
</reference>
<dbReference type="EMBL" id="VSSQ01019550">
    <property type="protein sequence ID" value="MPM63686.1"/>
    <property type="molecule type" value="Genomic_DNA"/>
</dbReference>
<name>A0A645BF01_9ZZZZ</name>
<dbReference type="AlphaFoldDB" id="A0A645BF01"/>
<organism evidence="1">
    <name type="scientific">bioreactor metagenome</name>
    <dbReference type="NCBI Taxonomy" id="1076179"/>
    <lineage>
        <taxon>unclassified sequences</taxon>
        <taxon>metagenomes</taxon>
        <taxon>ecological metagenomes</taxon>
    </lineage>
</organism>
<accession>A0A645BF01</accession>
<gene>
    <name evidence="1" type="ORF">SDC9_110567</name>
</gene>
<proteinExistence type="predicted"/>
<protein>
    <submittedName>
        <fullName evidence="1">Uncharacterized protein</fullName>
    </submittedName>
</protein>
<sequence length="61" mass="6384">MSFCVQNVAADGQVVRNAGAAKLHSAKRRLHVGLQYGIPEGLCQIVVPAHAHGPNDGLLVV</sequence>
<comment type="caution">
    <text evidence="1">The sequence shown here is derived from an EMBL/GenBank/DDBJ whole genome shotgun (WGS) entry which is preliminary data.</text>
</comment>